<dbReference type="InterPro" id="IPR025048">
    <property type="entry name" value="DUF3987"/>
</dbReference>
<proteinExistence type="predicted"/>
<protein>
    <recommendedName>
        <fullName evidence="2">DUF3987 domain-containing protein</fullName>
    </recommendedName>
</protein>
<name>A0A382C1X7_9ZZZZ</name>
<dbReference type="Pfam" id="PF13148">
    <property type="entry name" value="DUF3987"/>
    <property type="match status" value="1"/>
</dbReference>
<dbReference type="EMBL" id="UINC01032433">
    <property type="protein sequence ID" value="SVB20085.1"/>
    <property type="molecule type" value="Genomic_DNA"/>
</dbReference>
<dbReference type="AlphaFoldDB" id="A0A382C1X7"/>
<sequence length="347" mass="39720">MDILKAKLEDHELQEPEIITAPKIFYEDVSSEAFAYHIAIGHPSASLWSDEGGLFVASNGMKEDNAMGMLAIINRLWDGKDFEPTRKTAKTKRISGRRCTANIMLQQTVFEKWQGKQNDMSRAIGTFARFLTQRPKSTMGEREYQVPPERTPKMQTFHDRVRDIMEIPIPVDDEGRLMPPVIKLCEEAKKLWICYFNKIEEALKPGGEFTEVKDFVSKNAEQAARIAGVLHVFNYGPEGEIQPDTMEQSIHIAQWFLYEAKRIYVTDGLPEEFKNAFILQNWIKDSCQLSQLSQLSQGLILKDGPNQLRDKKIRDNALKILEEHGAVRLITEGKKKIIKVNPILLED</sequence>
<reference evidence="1" key="1">
    <citation type="submission" date="2018-05" db="EMBL/GenBank/DDBJ databases">
        <authorList>
            <person name="Lanie J.A."/>
            <person name="Ng W.-L."/>
            <person name="Kazmierczak K.M."/>
            <person name="Andrzejewski T.M."/>
            <person name="Davidsen T.M."/>
            <person name="Wayne K.J."/>
            <person name="Tettelin H."/>
            <person name="Glass J.I."/>
            <person name="Rusch D."/>
            <person name="Podicherti R."/>
            <person name="Tsui H.-C.T."/>
            <person name="Winkler M.E."/>
        </authorList>
    </citation>
    <scope>NUCLEOTIDE SEQUENCE</scope>
</reference>
<evidence type="ECO:0000313" key="1">
    <source>
        <dbReference type="EMBL" id="SVB20085.1"/>
    </source>
</evidence>
<accession>A0A382C1X7</accession>
<evidence type="ECO:0008006" key="2">
    <source>
        <dbReference type="Google" id="ProtNLM"/>
    </source>
</evidence>
<gene>
    <name evidence="1" type="ORF">METZ01_LOCUS172939</name>
</gene>
<organism evidence="1">
    <name type="scientific">marine metagenome</name>
    <dbReference type="NCBI Taxonomy" id="408172"/>
    <lineage>
        <taxon>unclassified sequences</taxon>
        <taxon>metagenomes</taxon>
        <taxon>ecological metagenomes</taxon>
    </lineage>
</organism>